<dbReference type="EMBL" id="DWXZ01000174">
    <property type="protein sequence ID" value="HJB38023.1"/>
    <property type="molecule type" value="Genomic_DNA"/>
</dbReference>
<evidence type="ECO:0000313" key="2">
    <source>
        <dbReference type="EMBL" id="HJB38023.1"/>
    </source>
</evidence>
<proteinExistence type="predicted"/>
<evidence type="ECO:0000256" key="1">
    <source>
        <dbReference type="SAM" id="MobiDB-lite"/>
    </source>
</evidence>
<reference evidence="2" key="1">
    <citation type="journal article" date="2021" name="PeerJ">
        <title>Extensive microbial diversity within the chicken gut microbiome revealed by metagenomics and culture.</title>
        <authorList>
            <person name="Gilroy R."/>
            <person name="Ravi A."/>
            <person name="Getino M."/>
            <person name="Pursley I."/>
            <person name="Horton D.L."/>
            <person name="Alikhan N.F."/>
            <person name="Baker D."/>
            <person name="Gharbi K."/>
            <person name="Hall N."/>
            <person name="Watson M."/>
            <person name="Adriaenssens E.M."/>
            <person name="Foster-Nyarko E."/>
            <person name="Jarju S."/>
            <person name="Secka A."/>
            <person name="Antonio M."/>
            <person name="Oren A."/>
            <person name="Chaudhuri R.R."/>
            <person name="La Ragione R."/>
            <person name="Hildebrand F."/>
            <person name="Pallen M.J."/>
        </authorList>
    </citation>
    <scope>NUCLEOTIDE SEQUENCE</scope>
    <source>
        <strain evidence="2">ChiBcolR8-3208</strain>
    </source>
</reference>
<feature type="region of interest" description="Disordered" evidence="1">
    <location>
        <begin position="1"/>
        <end position="52"/>
    </location>
</feature>
<sequence length="52" mass="5988">MNHKQKNSKSFENRQGQGQQNQQSHTPGQKVQQEIPSYGSQSQHQKPESCKH</sequence>
<gene>
    <name evidence="2" type="ORF">H9942_08155</name>
</gene>
<reference evidence="2" key="2">
    <citation type="submission" date="2021-04" db="EMBL/GenBank/DDBJ databases">
        <authorList>
            <person name="Gilroy R."/>
        </authorList>
    </citation>
    <scope>NUCLEOTIDE SEQUENCE</scope>
    <source>
        <strain evidence="2">ChiBcolR8-3208</strain>
    </source>
</reference>
<comment type="caution">
    <text evidence="2">The sequence shown here is derived from an EMBL/GenBank/DDBJ whole genome shotgun (WGS) entry which is preliminary data.</text>
</comment>
<evidence type="ECO:0000313" key="3">
    <source>
        <dbReference type="Proteomes" id="UP000824214"/>
    </source>
</evidence>
<dbReference type="Proteomes" id="UP000824214">
    <property type="component" value="Unassembled WGS sequence"/>
</dbReference>
<accession>A0A9D2LZD5</accession>
<name>A0A9D2LZD5_9FIRM</name>
<feature type="compositionally biased region" description="Polar residues" evidence="1">
    <location>
        <begin position="24"/>
        <end position="44"/>
    </location>
</feature>
<protein>
    <submittedName>
        <fullName evidence="2">Uncharacterized protein</fullName>
    </submittedName>
</protein>
<organism evidence="2 3">
    <name type="scientific">Candidatus Acutalibacter ornithocaccae</name>
    <dbReference type="NCBI Taxonomy" id="2838416"/>
    <lineage>
        <taxon>Bacteria</taxon>
        <taxon>Bacillati</taxon>
        <taxon>Bacillota</taxon>
        <taxon>Clostridia</taxon>
        <taxon>Eubacteriales</taxon>
        <taxon>Acutalibacteraceae</taxon>
        <taxon>Acutalibacter</taxon>
    </lineage>
</organism>
<dbReference type="AlphaFoldDB" id="A0A9D2LZD5"/>